<dbReference type="Gene3D" id="3.30.460.10">
    <property type="entry name" value="Beta Polymerase, domain 2"/>
    <property type="match status" value="1"/>
</dbReference>
<evidence type="ECO:0000256" key="10">
    <source>
        <dbReference type="ARBA" id="ARBA00022837"/>
    </source>
</evidence>
<evidence type="ECO:0000256" key="2">
    <source>
        <dbReference type="ARBA" id="ARBA00001946"/>
    </source>
</evidence>
<dbReference type="GO" id="GO:0005509">
    <property type="term" value="F:calcium ion binding"/>
    <property type="evidence" value="ECO:0007669"/>
    <property type="project" value="InterPro"/>
</dbReference>
<evidence type="ECO:0000256" key="11">
    <source>
        <dbReference type="ARBA" id="ARBA00022840"/>
    </source>
</evidence>
<evidence type="ECO:0000256" key="6">
    <source>
        <dbReference type="ARBA" id="ARBA00022664"/>
    </source>
</evidence>
<dbReference type="GO" id="GO:0006397">
    <property type="term" value="P:mRNA processing"/>
    <property type="evidence" value="ECO:0007669"/>
    <property type="project" value="UniProtKB-KW"/>
</dbReference>
<dbReference type="OrthoDB" id="412748at2759"/>
<dbReference type="PANTHER" id="PTHR10682">
    <property type="entry name" value="POLY A POLYMERASE"/>
    <property type="match status" value="1"/>
</dbReference>
<dbReference type="FunFam" id="1.10.1410.10:FF:000001">
    <property type="entry name" value="Putative poly(A) polymerase gamma"/>
    <property type="match status" value="1"/>
</dbReference>
<evidence type="ECO:0000256" key="8">
    <source>
        <dbReference type="ARBA" id="ARBA00022723"/>
    </source>
</evidence>
<dbReference type="PROSITE" id="PS50222">
    <property type="entry name" value="EF_HAND_2"/>
    <property type="match status" value="2"/>
</dbReference>
<dbReference type="Pfam" id="PF20750">
    <property type="entry name" value="PAP_NTPase"/>
    <property type="match status" value="1"/>
</dbReference>
<evidence type="ECO:0000256" key="13">
    <source>
        <dbReference type="ARBA" id="ARBA00023242"/>
    </source>
</evidence>
<comment type="caution">
    <text evidence="17">The sequence shown here is derived from an EMBL/GenBank/DDBJ whole genome shotgun (WGS) entry which is preliminary data.</text>
</comment>
<dbReference type="GO" id="GO:0005524">
    <property type="term" value="F:ATP binding"/>
    <property type="evidence" value="ECO:0007669"/>
    <property type="project" value="UniProtKB-KW"/>
</dbReference>
<feature type="compositionally biased region" description="Polar residues" evidence="15">
    <location>
        <begin position="744"/>
        <end position="786"/>
    </location>
</feature>
<dbReference type="AlphaFoldDB" id="A0A0V1LK16"/>
<dbReference type="GO" id="GO:0005634">
    <property type="term" value="C:nucleus"/>
    <property type="evidence" value="ECO:0007669"/>
    <property type="project" value="UniProtKB-SubCell"/>
</dbReference>
<organism evidence="17 18">
    <name type="scientific">Trichinella nativa</name>
    <dbReference type="NCBI Taxonomy" id="6335"/>
    <lineage>
        <taxon>Eukaryota</taxon>
        <taxon>Metazoa</taxon>
        <taxon>Ecdysozoa</taxon>
        <taxon>Nematoda</taxon>
        <taxon>Enoplea</taxon>
        <taxon>Dorylaimia</taxon>
        <taxon>Trichinellida</taxon>
        <taxon>Trichinellidae</taxon>
        <taxon>Trichinella</taxon>
    </lineage>
</organism>
<dbReference type="STRING" id="6335.A0A0V1LK16"/>
<evidence type="ECO:0000313" key="18">
    <source>
        <dbReference type="Proteomes" id="UP000054721"/>
    </source>
</evidence>
<protein>
    <recommendedName>
        <fullName evidence="5">polynucleotide adenylyltransferase</fullName>
        <ecNumber evidence="5">2.7.7.19</ecNumber>
    </recommendedName>
</protein>
<dbReference type="SUPFAM" id="SSF47473">
    <property type="entry name" value="EF-hand"/>
    <property type="match status" value="1"/>
</dbReference>
<comment type="catalytic activity">
    <reaction evidence="14">
        <text>RNA(n) + ATP = RNA(n)-3'-adenine ribonucleotide + diphosphate</text>
        <dbReference type="Rhea" id="RHEA:11332"/>
        <dbReference type="Rhea" id="RHEA-COMP:14527"/>
        <dbReference type="Rhea" id="RHEA-COMP:17347"/>
        <dbReference type="ChEBI" id="CHEBI:30616"/>
        <dbReference type="ChEBI" id="CHEBI:33019"/>
        <dbReference type="ChEBI" id="CHEBI:140395"/>
        <dbReference type="ChEBI" id="CHEBI:173115"/>
        <dbReference type="EC" id="2.7.7.19"/>
    </reaction>
</comment>
<name>A0A0V1LK16_9BILA</name>
<keyword evidence="10" id="KW-0106">Calcium</keyword>
<keyword evidence="11" id="KW-0067">ATP-binding</keyword>
<dbReference type="InterPro" id="IPR007012">
    <property type="entry name" value="PolA_pol_cen_dom"/>
</dbReference>
<dbReference type="SUPFAM" id="SSF81301">
    <property type="entry name" value="Nucleotidyltransferase"/>
    <property type="match status" value="1"/>
</dbReference>
<dbReference type="Pfam" id="PF20180">
    <property type="entry name" value="UQCC2_CBP6"/>
    <property type="match status" value="1"/>
</dbReference>
<keyword evidence="9" id="KW-0547">Nucleotide-binding</keyword>
<comment type="similarity">
    <text evidence="4">Belongs to the poly(A) polymerase family.</text>
</comment>
<dbReference type="InterPro" id="IPR011068">
    <property type="entry name" value="NuclTrfase_I-like_C"/>
</dbReference>
<dbReference type="Pfam" id="PF04928">
    <property type="entry name" value="PAP_central"/>
    <property type="match status" value="1"/>
</dbReference>
<dbReference type="InterPro" id="IPR043519">
    <property type="entry name" value="NT_sf"/>
</dbReference>
<evidence type="ECO:0000256" key="4">
    <source>
        <dbReference type="ARBA" id="ARBA00010912"/>
    </source>
</evidence>
<evidence type="ECO:0000256" key="14">
    <source>
        <dbReference type="ARBA" id="ARBA00048830"/>
    </source>
</evidence>
<evidence type="ECO:0000313" key="17">
    <source>
        <dbReference type="EMBL" id="KRZ59864.1"/>
    </source>
</evidence>
<dbReference type="PANTHER" id="PTHR10682:SF10">
    <property type="entry name" value="POLYNUCLEOTIDE ADENYLYLTRANSFERASE"/>
    <property type="match status" value="1"/>
</dbReference>
<dbReference type="GO" id="GO:0031123">
    <property type="term" value="P:RNA 3'-end processing"/>
    <property type="evidence" value="ECO:0007669"/>
    <property type="project" value="InterPro"/>
</dbReference>
<dbReference type="GO" id="GO:0003723">
    <property type="term" value="F:RNA binding"/>
    <property type="evidence" value="ECO:0007669"/>
    <property type="project" value="InterPro"/>
</dbReference>
<dbReference type="SUPFAM" id="SSF81631">
    <property type="entry name" value="PAP/OAS1 substrate-binding domain"/>
    <property type="match status" value="1"/>
</dbReference>
<evidence type="ECO:0000256" key="7">
    <source>
        <dbReference type="ARBA" id="ARBA00022679"/>
    </source>
</evidence>
<evidence type="ECO:0000259" key="16">
    <source>
        <dbReference type="PROSITE" id="PS50222"/>
    </source>
</evidence>
<dbReference type="CDD" id="cd05402">
    <property type="entry name" value="NT_PAP_TUTase"/>
    <property type="match status" value="1"/>
</dbReference>
<dbReference type="InterPro" id="IPR011992">
    <property type="entry name" value="EF-hand-dom_pair"/>
</dbReference>
<evidence type="ECO:0000256" key="12">
    <source>
        <dbReference type="ARBA" id="ARBA00022842"/>
    </source>
</evidence>
<evidence type="ECO:0000256" key="5">
    <source>
        <dbReference type="ARBA" id="ARBA00012388"/>
    </source>
</evidence>
<dbReference type="CDD" id="cd00051">
    <property type="entry name" value="EFh"/>
    <property type="match status" value="1"/>
</dbReference>
<dbReference type="Proteomes" id="UP000054721">
    <property type="component" value="Unassembled WGS sequence"/>
</dbReference>
<evidence type="ECO:0000256" key="15">
    <source>
        <dbReference type="SAM" id="MobiDB-lite"/>
    </source>
</evidence>
<dbReference type="Pfam" id="PF04926">
    <property type="entry name" value="PAP_RNA-bind"/>
    <property type="match status" value="1"/>
</dbReference>
<dbReference type="InterPro" id="IPR002048">
    <property type="entry name" value="EF_hand_dom"/>
</dbReference>
<dbReference type="Gene3D" id="1.10.1410.10">
    <property type="match status" value="1"/>
</dbReference>
<dbReference type="InterPro" id="IPR018247">
    <property type="entry name" value="EF_Hand_1_Ca_BS"/>
</dbReference>
<comment type="subcellular location">
    <subcellularLocation>
        <location evidence="3">Nucleus</location>
    </subcellularLocation>
</comment>
<dbReference type="FunFam" id="3.30.460.10:FF:000002">
    <property type="entry name" value="Poly(A) polymerase alpha, putative"/>
    <property type="match status" value="1"/>
</dbReference>
<dbReference type="SUPFAM" id="SSF55003">
    <property type="entry name" value="PAP/Archaeal CCA-adding enzyme, C-terminal domain"/>
    <property type="match status" value="1"/>
</dbReference>
<gene>
    <name evidence="17" type="ORF">T02_5172</name>
</gene>
<evidence type="ECO:0000256" key="3">
    <source>
        <dbReference type="ARBA" id="ARBA00004123"/>
    </source>
</evidence>
<keyword evidence="7" id="KW-0808">Transferase</keyword>
<comment type="cofactor">
    <cofactor evidence="2">
        <name>Mg(2+)</name>
        <dbReference type="ChEBI" id="CHEBI:18420"/>
    </cofactor>
</comment>
<dbReference type="InterPro" id="IPR048840">
    <property type="entry name" value="PolA_pol_NTPase"/>
</dbReference>
<feature type="domain" description="EF-hand" evidence="16">
    <location>
        <begin position="1118"/>
        <end position="1153"/>
    </location>
</feature>
<keyword evidence="18" id="KW-1185">Reference proteome</keyword>
<reference evidence="17 18" key="1">
    <citation type="submission" date="2015-05" db="EMBL/GenBank/DDBJ databases">
        <title>Evolution of Trichinella species and genotypes.</title>
        <authorList>
            <person name="Korhonen P.K."/>
            <person name="Edoardo P."/>
            <person name="Giuseppe L.R."/>
            <person name="Gasser R.B."/>
        </authorList>
    </citation>
    <scope>NUCLEOTIDE SEQUENCE [LARGE SCALE GENOMIC DNA]</scope>
    <source>
        <strain evidence="17">ISS10</strain>
    </source>
</reference>
<dbReference type="GO" id="GO:1990817">
    <property type="term" value="F:poly(A) RNA polymerase activity"/>
    <property type="evidence" value="ECO:0007669"/>
    <property type="project" value="UniProtKB-EC"/>
</dbReference>
<evidence type="ECO:0000256" key="1">
    <source>
        <dbReference type="ARBA" id="ARBA00001936"/>
    </source>
</evidence>
<dbReference type="EC" id="2.7.7.19" evidence="5"/>
<comment type="cofactor">
    <cofactor evidence="1">
        <name>Mn(2+)</name>
        <dbReference type="ChEBI" id="CHEBI:29035"/>
    </cofactor>
</comment>
<dbReference type="SMART" id="SM00054">
    <property type="entry name" value="EFh"/>
    <property type="match status" value="2"/>
</dbReference>
<keyword evidence="6" id="KW-0507">mRNA processing</keyword>
<evidence type="ECO:0000256" key="9">
    <source>
        <dbReference type="ARBA" id="ARBA00022741"/>
    </source>
</evidence>
<dbReference type="EMBL" id="JYDW01000036">
    <property type="protein sequence ID" value="KRZ59864.1"/>
    <property type="molecule type" value="Genomic_DNA"/>
</dbReference>
<accession>A0A0V1LK16</accession>
<sequence>MILYFRRSVTVRIFIRRDGVFESTYCIIDRIIMKFLELCNRWPIDKDKVTSGRDLGSRIREEVVSRFRQGELTKFPSEAYCDEIFEALREISDDKHRSDNPVPYKTAVFQKTLSECRELTSDDSYANVQQSLLQKLKKKVFGWLPYSSLRLALRALILQDAYFFNENSVDFLKTFCVSSSYDADFVGSLPLTYVTPVAYPSVLMVTTEEETEQYGITAPISMADPTELDLRQSEELERVLHEYGLFESDAELTHRMEVLRKVNLLFRQWIRDLSIQRNMPPDVADSVGGKIFTFGSYRLGVHTRGADIDTLCVAPRHILREDFFTSFKDLLKSQSEVSECRPIEEAFVPVIKLKFDGIELDMVFARLALKEVPENQKLDDDELLRNLDVKCIRSLNGCRVTDEILNLVPNKETFRLTLRAIKFWAKRKKGVYSNVVGFLGGVSWAMLVARTCQLYPRAAPNVLVNKFFMIFSKWEWPKPVLLKNSITAQNHGYIGFQELIWDPRVKQSDRYHLMPIITPAFPQQNSTFNVSSTTRSILQKFLHEGFLVSTEVICKGLSWPKLFEPSNFFVKYKHYIVISCFAATRADLITWSGLVESKMRYLIGQFEHNTGVLLAHVNPEQFSPLEEHGDGVESFWVVGLEMNKEGIGAKNIDLTSDIQSFVDSIMRQALNSDVWRQGMKVEAKYRRRRELTRILPLSVLNQNRDPMTVVRGRFKKSFEPQAAQNAATNAAAGAAAVESTSRSDIILDSNNGPTTSLRSESSASVEDTSTTDGTFSNSDANTNTGECSPKTLLGKRAGQEGSAFIVPPEKTSTSADVPTQSTFESHDVNLENSTINTANLQAVEESCPQCEKDRLLYVHDEGKRHLPKWPSSIAHTCSNIVMSSCNTKVLFCYYSTCLQLYCMRCKSGGDEVHYPCTTNFRSQTYSNKITSTLPNKAIVLLASKSSFKNKNCHTMGNNSSMLRDEEIQEIQKETGFSRNQIVRLYSRFTSLDKSGSGSLCVEDFLRIPELAINPLRDMIVNAFFFERLPTPWRASSLVQYCAFRYSEDEERVNFRHFMRVLARFRPIKKNKPHPLNRRRDKLRFAFSMYDLNHDGFITKNELLEILNMMVGAHISADQLDRIATRTITEADKDGDGMISFEEFCDAMEKTNIEQKMSIRFLH</sequence>
<keyword evidence="13" id="KW-0539">Nucleus</keyword>
<proteinExistence type="inferred from homology"/>
<dbReference type="PROSITE" id="PS00018">
    <property type="entry name" value="EF_HAND_1"/>
    <property type="match status" value="3"/>
</dbReference>
<feature type="region of interest" description="Disordered" evidence="15">
    <location>
        <begin position="744"/>
        <end position="793"/>
    </location>
</feature>
<dbReference type="Gene3D" id="3.30.70.590">
    <property type="entry name" value="Poly(A) polymerase predicted RNA binding domain"/>
    <property type="match status" value="1"/>
</dbReference>
<dbReference type="Gene3D" id="1.10.238.10">
    <property type="entry name" value="EF-hand"/>
    <property type="match status" value="1"/>
</dbReference>
<dbReference type="Pfam" id="PF13499">
    <property type="entry name" value="EF-hand_7"/>
    <property type="match status" value="1"/>
</dbReference>
<feature type="domain" description="EF-hand" evidence="16">
    <location>
        <begin position="1077"/>
        <end position="1112"/>
    </location>
</feature>
<keyword evidence="8" id="KW-0479">Metal-binding</keyword>
<dbReference type="InterPro" id="IPR007010">
    <property type="entry name" value="PolA_pol_RNA-bd_dom"/>
</dbReference>
<keyword evidence="12" id="KW-0460">Magnesium</keyword>